<comment type="caution">
    <text evidence="2">The sequence shown here is derived from an EMBL/GenBank/DDBJ whole genome shotgun (WGS) entry which is preliminary data.</text>
</comment>
<keyword evidence="3" id="KW-1185">Reference proteome</keyword>
<name>A0A0A3IRH2_9BACI</name>
<dbReference type="eggNOG" id="ENOG503316N">
    <property type="taxonomic scope" value="Bacteria"/>
</dbReference>
<accession>A0A0A3IRH2</accession>
<dbReference type="RefSeq" id="WP_036152657.1">
    <property type="nucleotide sequence ID" value="NZ_AVCX01000009.1"/>
</dbReference>
<dbReference type="AlphaFoldDB" id="A0A0A3IRH2"/>
<keyword evidence="2" id="KW-0030">Aminoacyl-tRNA synthetase</keyword>
<evidence type="ECO:0000256" key="1">
    <source>
        <dbReference type="SAM" id="Phobius"/>
    </source>
</evidence>
<feature type="transmembrane region" description="Helical" evidence="1">
    <location>
        <begin position="60"/>
        <end position="80"/>
    </location>
</feature>
<gene>
    <name evidence="2" type="ORF">CD32_06685</name>
</gene>
<dbReference type="OrthoDB" id="2455735at2"/>
<keyword evidence="1" id="KW-0472">Membrane</keyword>
<keyword evidence="1" id="KW-0812">Transmembrane</keyword>
<dbReference type="STRING" id="1220589.CD32_06685"/>
<evidence type="ECO:0000313" key="3">
    <source>
        <dbReference type="Proteomes" id="UP000030437"/>
    </source>
</evidence>
<keyword evidence="1" id="KW-1133">Transmembrane helix</keyword>
<dbReference type="Proteomes" id="UP000030437">
    <property type="component" value="Unassembled WGS sequence"/>
</dbReference>
<keyword evidence="2" id="KW-0436">Ligase</keyword>
<reference evidence="2 3" key="1">
    <citation type="submission" date="2014-02" db="EMBL/GenBank/DDBJ databases">
        <title>Draft genome sequence of Lysinibacillus odysseyi NBRC 100172.</title>
        <authorList>
            <person name="Zhang F."/>
            <person name="Wang G."/>
            <person name="Zhang L."/>
        </authorList>
    </citation>
    <scope>NUCLEOTIDE SEQUENCE [LARGE SCALE GENOMIC DNA]</scope>
    <source>
        <strain evidence="2 3">NBRC 100172</strain>
    </source>
</reference>
<organism evidence="2 3">
    <name type="scientific">Lysinibacillus odysseyi 34hs-1 = NBRC 100172</name>
    <dbReference type="NCBI Taxonomy" id="1220589"/>
    <lineage>
        <taxon>Bacteria</taxon>
        <taxon>Bacillati</taxon>
        <taxon>Bacillota</taxon>
        <taxon>Bacilli</taxon>
        <taxon>Bacillales</taxon>
        <taxon>Bacillaceae</taxon>
        <taxon>Lysinibacillus</taxon>
    </lineage>
</organism>
<sequence length="82" mass="9501">MNEKVISLTLVTISSLLALYFVIVGNFELAVLFLTIMFTFTNFFRYRSFQQKGMEKEAKWMRNTAFFFGLLVLVVLYIVVAG</sequence>
<protein>
    <submittedName>
        <fullName evidence="2">Aspartyl/asparaginyl-tRNA synthetase</fullName>
    </submittedName>
</protein>
<feature type="transmembrane region" description="Helical" evidence="1">
    <location>
        <begin position="5"/>
        <end position="23"/>
    </location>
</feature>
<evidence type="ECO:0000313" key="2">
    <source>
        <dbReference type="EMBL" id="KGR86080.1"/>
    </source>
</evidence>
<feature type="transmembrane region" description="Helical" evidence="1">
    <location>
        <begin position="29"/>
        <end position="48"/>
    </location>
</feature>
<dbReference type="GO" id="GO:0004812">
    <property type="term" value="F:aminoacyl-tRNA ligase activity"/>
    <property type="evidence" value="ECO:0007669"/>
    <property type="project" value="UniProtKB-KW"/>
</dbReference>
<proteinExistence type="predicted"/>
<dbReference type="EMBL" id="JPVP01000052">
    <property type="protein sequence ID" value="KGR86080.1"/>
    <property type="molecule type" value="Genomic_DNA"/>
</dbReference>